<comment type="caution">
    <text evidence="2">The sequence shown here is derived from an EMBL/GenBank/DDBJ whole genome shotgun (WGS) entry which is preliminary data.</text>
</comment>
<organism evidence="2 3">
    <name type="scientific">Kibdelosporangium lantanae</name>
    <dbReference type="NCBI Taxonomy" id="1497396"/>
    <lineage>
        <taxon>Bacteria</taxon>
        <taxon>Bacillati</taxon>
        <taxon>Actinomycetota</taxon>
        <taxon>Actinomycetes</taxon>
        <taxon>Pseudonocardiales</taxon>
        <taxon>Pseudonocardiaceae</taxon>
        <taxon>Kibdelosporangium</taxon>
    </lineage>
</organism>
<proteinExistence type="predicted"/>
<feature type="compositionally biased region" description="Basic and acidic residues" evidence="1">
    <location>
        <begin position="1"/>
        <end position="10"/>
    </location>
</feature>
<name>A0ABW3MCM8_9PSEU</name>
<sequence>MASARADPRPLLRRPTPNPEPRTWTGPDWCVTMHGSEINREADQTVFDQNVFDRIVFDRIVPCSIR</sequence>
<feature type="region of interest" description="Disordered" evidence="1">
    <location>
        <begin position="1"/>
        <end position="28"/>
    </location>
</feature>
<evidence type="ECO:0000313" key="2">
    <source>
        <dbReference type="EMBL" id="MFD1048393.1"/>
    </source>
</evidence>
<accession>A0ABW3MCM8</accession>
<gene>
    <name evidence="2" type="ORF">ACFQ1S_24105</name>
</gene>
<evidence type="ECO:0000256" key="1">
    <source>
        <dbReference type="SAM" id="MobiDB-lite"/>
    </source>
</evidence>
<protein>
    <submittedName>
        <fullName evidence="2">Uncharacterized protein</fullName>
    </submittedName>
</protein>
<evidence type="ECO:0000313" key="3">
    <source>
        <dbReference type="Proteomes" id="UP001597045"/>
    </source>
</evidence>
<reference evidence="3" key="1">
    <citation type="journal article" date="2019" name="Int. J. Syst. Evol. Microbiol.">
        <title>The Global Catalogue of Microorganisms (GCM) 10K type strain sequencing project: providing services to taxonomists for standard genome sequencing and annotation.</title>
        <authorList>
            <consortium name="The Broad Institute Genomics Platform"/>
            <consortium name="The Broad Institute Genome Sequencing Center for Infectious Disease"/>
            <person name="Wu L."/>
            <person name="Ma J."/>
        </authorList>
    </citation>
    <scope>NUCLEOTIDE SEQUENCE [LARGE SCALE GENOMIC DNA]</scope>
    <source>
        <strain evidence="3">JCM 31486</strain>
    </source>
</reference>
<keyword evidence="3" id="KW-1185">Reference proteome</keyword>
<dbReference type="Proteomes" id="UP001597045">
    <property type="component" value="Unassembled WGS sequence"/>
</dbReference>
<dbReference type="EMBL" id="JBHTIS010001568">
    <property type="protein sequence ID" value="MFD1048393.1"/>
    <property type="molecule type" value="Genomic_DNA"/>
</dbReference>